<dbReference type="InterPro" id="IPR016181">
    <property type="entry name" value="Acyl_CoA_acyltransferase"/>
</dbReference>
<reference evidence="11" key="1">
    <citation type="submission" date="2016-10" db="EMBL/GenBank/DDBJ databases">
        <authorList>
            <person name="Chevignon G."/>
        </authorList>
    </citation>
    <scope>NUCLEOTIDE SEQUENCE [LARGE SCALE GENOMIC DNA]</scope>
    <source>
        <strain evidence="11">A2C</strain>
    </source>
</reference>
<accession>A0A2D3T441</accession>
<comment type="similarity">
    <text evidence="8 9">Belongs to the autoinducer synthase family.</text>
</comment>
<evidence type="ECO:0000256" key="1">
    <source>
        <dbReference type="ARBA" id="ARBA00012340"/>
    </source>
</evidence>
<comment type="catalytic activity">
    <reaction evidence="7 9">
        <text>a fatty acyl-[ACP] + S-adenosyl-L-methionine = an N-acyl-L-homoserine lactone + S-methyl-5'-thioadenosine + holo-[ACP] + H(+)</text>
        <dbReference type="Rhea" id="RHEA:10096"/>
        <dbReference type="Rhea" id="RHEA-COMP:9685"/>
        <dbReference type="Rhea" id="RHEA-COMP:14125"/>
        <dbReference type="ChEBI" id="CHEBI:15378"/>
        <dbReference type="ChEBI" id="CHEBI:17509"/>
        <dbReference type="ChEBI" id="CHEBI:55474"/>
        <dbReference type="ChEBI" id="CHEBI:59789"/>
        <dbReference type="ChEBI" id="CHEBI:64479"/>
        <dbReference type="ChEBI" id="CHEBI:138651"/>
        <dbReference type="EC" id="2.3.1.184"/>
    </reaction>
</comment>
<evidence type="ECO:0000313" key="10">
    <source>
        <dbReference type="EMBL" id="ATW30301.1"/>
    </source>
</evidence>
<dbReference type="GO" id="GO:0061579">
    <property type="term" value="F:N-acyl homoserine lactone synthase activity"/>
    <property type="evidence" value="ECO:0007669"/>
    <property type="project" value="UniProtKB-UniRule"/>
</dbReference>
<dbReference type="PANTHER" id="PTHR39322:SF1">
    <property type="entry name" value="ISOVALERYL-HOMOSERINE LACTONE SYNTHASE"/>
    <property type="match status" value="1"/>
</dbReference>
<sequence length="221" mass="26055">MIKIFDINYNLLSEKKSNELFCIRKQIFKDRLDWSVTCNNNMEYDEYDNKNATYILGIYSDQVISGLRFIDMKNNNMITGAAFDSFFEKKEVIKENHLDASRLFIDKEKIKNLDLNTYPLSAMLFLAMINYAITFLYDGIYAVVSQPMLIIFKRSGWLIKVIEHGISEKKEKVYLIHMPVDKKNQKILIDYVNRMNIKKNIPKKNISNITDLYNWPLCFGI</sequence>
<evidence type="ECO:0000313" key="11">
    <source>
        <dbReference type="Proteomes" id="UP000230008"/>
    </source>
</evidence>
<dbReference type="RefSeq" id="WP_100103546.1">
    <property type="nucleotide sequence ID" value="NZ_CAWNMT010000001.1"/>
</dbReference>
<keyword evidence="3 8" id="KW-0673">Quorum sensing</keyword>
<dbReference type="Pfam" id="PF00765">
    <property type="entry name" value="Autoind_synth"/>
    <property type="match status" value="1"/>
</dbReference>
<evidence type="ECO:0000256" key="8">
    <source>
        <dbReference type="PROSITE-ProRule" id="PRU00533"/>
    </source>
</evidence>
<dbReference type="PROSITE" id="PS51187">
    <property type="entry name" value="AUTOINDUCER_SYNTH_2"/>
    <property type="match status" value="1"/>
</dbReference>
<evidence type="ECO:0000256" key="9">
    <source>
        <dbReference type="RuleBase" id="RU361135"/>
    </source>
</evidence>
<proteinExistence type="inferred from homology"/>
<dbReference type="GO" id="GO:0009372">
    <property type="term" value="P:quorum sensing"/>
    <property type="evidence" value="ECO:0007669"/>
    <property type="project" value="UniProtKB-UniRule"/>
</dbReference>
<dbReference type="PANTHER" id="PTHR39322">
    <property type="entry name" value="ACYL-HOMOSERINE-LACTONE SYNTHASE"/>
    <property type="match status" value="1"/>
</dbReference>
<dbReference type="SUPFAM" id="SSF55729">
    <property type="entry name" value="Acyl-CoA N-acyltransferases (Nat)"/>
    <property type="match status" value="1"/>
</dbReference>
<name>A0A2D3T441_9ENTR</name>
<evidence type="ECO:0000256" key="7">
    <source>
        <dbReference type="ARBA" id="ARBA00048576"/>
    </source>
</evidence>
<dbReference type="EC" id="2.3.1.184" evidence="1 9"/>
<reference evidence="11" key="2">
    <citation type="submission" date="2017-11" db="EMBL/GenBank/DDBJ databases">
        <title>PacBio sequencing of new strain of the secondary endosymbiont Candidatus Hamiltonella defensa.</title>
        <authorList>
            <person name="Strand M.R."/>
            <person name="Oliver K."/>
        </authorList>
    </citation>
    <scope>NUCLEOTIDE SEQUENCE [LARGE SCALE GENOMIC DNA]</scope>
    <source>
        <strain evidence="11">A2C</strain>
    </source>
</reference>
<evidence type="ECO:0000256" key="3">
    <source>
        <dbReference type="ARBA" id="ARBA00022654"/>
    </source>
</evidence>
<keyword evidence="6 8" id="KW-0071">Autoinducer synthesis</keyword>
<dbReference type="GO" id="GO:0007165">
    <property type="term" value="P:signal transduction"/>
    <property type="evidence" value="ECO:0007669"/>
    <property type="project" value="TreeGrafter"/>
</dbReference>
<dbReference type="InterPro" id="IPR001690">
    <property type="entry name" value="Autoind_synthase"/>
</dbReference>
<dbReference type="PRINTS" id="PR01549">
    <property type="entry name" value="AUTOINDCRSYN"/>
</dbReference>
<organism evidence="10 11">
    <name type="scientific">Candidatus Williamhamiltonella defendens</name>
    <dbReference type="NCBI Taxonomy" id="138072"/>
    <lineage>
        <taxon>Bacteria</taxon>
        <taxon>Pseudomonadati</taxon>
        <taxon>Pseudomonadota</taxon>
        <taxon>Gammaproteobacteria</taxon>
        <taxon>Enterobacterales</taxon>
        <taxon>Enterobacteriaceae</taxon>
        <taxon>aphid secondary symbionts</taxon>
        <taxon>Candidatus Williamhamiltonella</taxon>
    </lineage>
</organism>
<evidence type="ECO:0000256" key="6">
    <source>
        <dbReference type="ARBA" id="ARBA00022929"/>
    </source>
</evidence>
<keyword evidence="4 9" id="KW-0808">Transferase</keyword>
<dbReference type="Gene3D" id="3.40.630.30">
    <property type="match status" value="1"/>
</dbReference>
<evidence type="ECO:0000256" key="2">
    <source>
        <dbReference type="ARBA" id="ARBA00018768"/>
    </source>
</evidence>
<dbReference type="EMBL" id="CP017606">
    <property type="protein sequence ID" value="ATW30301.1"/>
    <property type="molecule type" value="Genomic_DNA"/>
</dbReference>
<protein>
    <recommendedName>
        <fullName evidence="2 9">Acyl-homoserine-lactone synthase</fullName>
        <ecNumber evidence="1 9">2.3.1.184</ecNumber>
    </recommendedName>
    <alternativeName>
        <fullName evidence="9">Autoinducer synthesis protein</fullName>
    </alternativeName>
</protein>
<gene>
    <name evidence="10" type="ORF">BJP41_08235</name>
</gene>
<evidence type="ECO:0000256" key="4">
    <source>
        <dbReference type="ARBA" id="ARBA00022679"/>
    </source>
</evidence>
<evidence type="ECO:0000256" key="5">
    <source>
        <dbReference type="ARBA" id="ARBA00022691"/>
    </source>
</evidence>
<dbReference type="AlphaFoldDB" id="A0A2D3T441"/>
<keyword evidence="5 9" id="KW-0949">S-adenosyl-L-methionine</keyword>
<dbReference type="Proteomes" id="UP000230008">
    <property type="component" value="Chromosome"/>
</dbReference>